<feature type="domain" description="Fe2OG dioxygenase" evidence="7">
    <location>
        <begin position="106"/>
        <end position="207"/>
    </location>
</feature>
<dbReference type="PROSITE" id="PS51471">
    <property type="entry name" value="FE2OG_OXY"/>
    <property type="match status" value="1"/>
</dbReference>
<dbReference type="Pfam" id="PF13640">
    <property type="entry name" value="2OG-FeII_Oxy_3"/>
    <property type="match status" value="1"/>
</dbReference>
<dbReference type="AlphaFoldDB" id="A0A1I6HHB4"/>
<reference evidence="9" key="1">
    <citation type="submission" date="2016-10" db="EMBL/GenBank/DDBJ databases">
        <authorList>
            <person name="Varghese N."/>
            <person name="Submissions S."/>
        </authorList>
    </citation>
    <scope>NUCLEOTIDE SEQUENCE [LARGE SCALE GENOMIC DNA]</scope>
    <source>
        <strain evidence="9">CGMCC 1.7285</strain>
    </source>
</reference>
<dbReference type="GO" id="GO:0031418">
    <property type="term" value="F:L-ascorbic acid binding"/>
    <property type="evidence" value="ECO:0007669"/>
    <property type="project" value="UniProtKB-KW"/>
</dbReference>
<dbReference type="GO" id="GO:0008198">
    <property type="term" value="F:ferrous iron binding"/>
    <property type="evidence" value="ECO:0007669"/>
    <property type="project" value="TreeGrafter"/>
</dbReference>
<evidence type="ECO:0000256" key="4">
    <source>
        <dbReference type="ARBA" id="ARBA00022964"/>
    </source>
</evidence>
<keyword evidence="4" id="KW-0223">Dioxygenase</keyword>
<evidence type="ECO:0000256" key="6">
    <source>
        <dbReference type="ARBA" id="ARBA00023004"/>
    </source>
</evidence>
<keyword evidence="2" id="KW-0479">Metal-binding</keyword>
<gene>
    <name evidence="8" type="ORF">SAMN04488070_1788</name>
</gene>
<evidence type="ECO:0000313" key="9">
    <source>
        <dbReference type="Proteomes" id="UP000199424"/>
    </source>
</evidence>
<keyword evidence="9" id="KW-1185">Reference proteome</keyword>
<protein>
    <submittedName>
        <fullName evidence="8">SM-20-related protein</fullName>
    </submittedName>
</protein>
<evidence type="ECO:0000256" key="3">
    <source>
        <dbReference type="ARBA" id="ARBA00022896"/>
    </source>
</evidence>
<evidence type="ECO:0000256" key="2">
    <source>
        <dbReference type="ARBA" id="ARBA00022723"/>
    </source>
</evidence>
<name>A0A1I6HHB4_9GAMM</name>
<comment type="cofactor">
    <cofactor evidence="1">
        <name>L-ascorbate</name>
        <dbReference type="ChEBI" id="CHEBI:38290"/>
    </cofactor>
</comment>
<keyword evidence="5" id="KW-0560">Oxidoreductase</keyword>
<dbReference type="GO" id="GO:0031543">
    <property type="term" value="F:peptidyl-proline dioxygenase activity"/>
    <property type="evidence" value="ECO:0007669"/>
    <property type="project" value="TreeGrafter"/>
</dbReference>
<proteinExistence type="predicted"/>
<evidence type="ECO:0000256" key="1">
    <source>
        <dbReference type="ARBA" id="ARBA00001961"/>
    </source>
</evidence>
<dbReference type="Gene3D" id="2.60.120.620">
    <property type="entry name" value="q2cbj1_9rhob like domain"/>
    <property type="match status" value="1"/>
</dbReference>
<evidence type="ECO:0000256" key="5">
    <source>
        <dbReference type="ARBA" id="ARBA00023002"/>
    </source>
</evidence>
<dbReference type="SMART" id="SM00702">
    <property type="entry name" value="P4Hc"/>
    <property type="match status" value="1"/>
</dbReference>
<keyword evidence="6" id="KW-0408">Iron</keyword>
<dbReference type="PANTHER" id="PTHR12907">
    <property type="entry name" value="EGL NINE HOMOLOG-RELATED"/>
    <property type="match status" value="1"/>
</dbReference>
<dbReference type="InterPro" id="IPR006620">
    <property type="entry name" value="Pro_4_hyd_alph"/>
</dbReference>
<dbReference type="PANTHER" id="PTHR12907:SF26">
    <property type="entry name" value="HIF PROLYL HYDROXYLASE, ISOFORM C"/>
    <property type="match status" value="1"/>
</dbReference>
<dbReference type="InterPro" id="IPR044862">
    <property type="entry name" value="Pro_4_hyd_alph_FE2OG_OXY"/>
</dbReference>
<sequence length="219" mass="25351">MTLSAPRQLDPNAFRTSAIDFDQLAERGYVVVPNFLEAPYCQRLFEYAQSLQPTDWQQAGIGRADQYTTNTAVRQDKIRWLQRDFQLESAYLTMMDDLRVQVNRELFMGLFDYECHLAHYPPGAFYRKHLDAFKGRSNRILTTVFYLNPEWQEADGGQLVIYGERGEVLETILPEAGKLVVFLSDVFVHEVLAGNRDRFSITGWYRHNTSINGVIDPTR</sequence>
<dbReference type="InterPro" id="IPR051559">
    <property type="entry name" value="HIF_prolyl_hydroxylases"/>
</dbReference>
<accession>A0A1I6HHB4</accession>
<keyword evidence="3" id="KW-0847">Vitamin C</keyword>
<evidence type="ECO:0000259" key="7">
    <source>
        <dbReference type="PROSITE" id="PS51471"/>
    </source>
</evidence>
<dbReference type="Proteomes" id="UP000199424">
    <property type="component" value="Unassembled WGS sequence"/>
</dbReference>
<dbReference type="GO" id="GO:0071456">
    <property type="term" value="P:cellular response to hypoxia"/>
    <property type="evidence" value="ECO:0007669"/>
    <property type="project" value="TreeGrafter"/>
</dbReference>
<dbReference type="InterPro" id="IPR005123">
    <property type="entry name" value="Oxoglu/Fe-dep_dioxygenase_dom"/>
</dbReference>
<evidence type="ECO:0000313" key="8">
    <source>
        <dbReference type="EMBL" id="SFR53851.1"/>
    </source>
</evidence>
<dbReference type="RefSeq" id="WP_218151679.1">
    <property type="nucleotide sequence ID" value="NZ_FOYU01000003.1"/>
</dbReference>
<dbReference type="EMBL" id="FOYU01000003">
    <property type="protein sequence ID" value="SFR53851.1"/>
    <property type="molecule type" value="Genomic_DNA"/>
</dbReference>
<organism evidence="8 9">
    <name type="scientific">Pseudidiomarina maritima</name>
    <dbReference type="NCBI Taxonomy" id="519453"/>
    <lineage>
        <taxon>Bacteria</taxon>
        <taxon>Pseudomonadati</taxon>
        <taxon>Pseudomonadota</taxon>
        <taxon>Gammaproteobacteria</taxon>
        <taxon>Alteromonadales</taxon>
        <taxon>Idiomarinaceae</taxon>
        <taxon>Pseudidiomarina</taxon>
    </lineage>
</organism>